<reference evidence="1 2" key="1">
    <citation type="submission" date="2023-11" db="EMBL/GenBank/DDBJ databases">
        <authorList>
            <person name="Cook R."/>
            <person name="Crisci M."/>
            <person name="Pye H."/>
            <person name="Adriaenssens E."/>
            <person name="Santini J."/>
        </authorList>
    </citation>
    <scope>NUCLEOTIDE SEQUENCE [LARGE SCALE GENOMIC DNA]</scope>
    <source>
        <strain evidence="1">Lak_Megaphage_RVC_JS4_GC31</strain>
    </source>
</reference>
<accession>A0ABZ0Z471</accession>
<evidence type="ECO:0000313" key="1">
    <source>
        <dbReference type="EMBL" id="WQJ52945.1"/>
    </source>
</evidence>
<name>A0ABZ0Z471_9CAUD</name>
<dbReference type="Proteomes" id="UP001349343">
    <property type="component" value="Segment"/>
</dbReference>
<keyword evidence="2" id="KW-1185">Reference proteome</keyword>
<organism evidence="1 2">
    <name type="scientific">phage Lak_Megaphage_RVC_JS4_GC31</name>
    <dbReference type="NCBI Taxonomy" id="3109228"/>
    <lineage>
        <taxon>Viruses</taxon>
        <taxon>Duplodnaviria</taxon>
        <taxon>Heunggongvirae</taxon>
        <taxon>Uroviricota</taxon>
        <taxon>Caudoviricetes</taxon>
        <taxon>Caudoviricetes code 15 clade</taxon>
    </lineage>
</organism>
<proteinExistence type="predicted"/>
<sequence>MSTYITRVIEVKLPDIDGVLYKIQDLDGIKDLRDNMTFEITTEREYPYMIWHADTGQWEKSKECKWSWHLVKYWSDYRYGYHDTSKPADLYLKAGETLKAVKEITDFCDNGGSIRDKYLSTWYDYNIKGRGIAPDTDEETKKVMHVDEKDYGCYGYTYVLLSELETIYEKDMESFKNDIKEYFNKEEHKTINKKLDKIYNKLTGEPIPENTDEQIDEEDIQTFDYLFDEVFWEIQTLNAEIIKIYHTVDQIYGFIPEDRIRINYYYS</sequence>
<dbReference type="EMBL" id="OR769222">
    <property type="protein sequence ID" value="WQJ52945.1"/>
    <property type="molecule type" value="Genomic_DNA"/>
</dbReference>
<evidence type="ECO:0000313" key="2">
    <source>
        <dbReference type="Proteomes" id="UP001349343"/>
    </source>
</evidence>
<protein>
    <submittedName>
        <fullName evidence="1">Uncharacterized protein</fullName>
    </submittedName>
</protein>